<dbReference type="InterPro" id="IPR050330">
    <property type="entry name" value="Bact_OuterMem_StrucFunc"/>
</dbReference>
<keyword evidence="3" id="KW-1003">Cell membrane</keyword>
<reference evidence="11 12" key="1">
    <citation type="submission" date="2022-02" db="EMBL/GenBank/DDBJ databases">
        <title>Comparative genomics of the first Antarctic Pseudomonas spp. capable of biotransforming 2,4,6-Trinitrotoluene.</title>
        <authorList>
            <person name="Cabrera M.A."/>
            <person name="Marquez S.L."/>
            <person name="Perez-Donoso J.M."/>
        </authorList>
    </citation>
    <scope>NUCLEOTIDE SEQUENCE [LARGE SCALE GENOMIC DNA]</scope>
    <source>
        <strain evidence="11 12">TNT19</strain>
    </source>
</reference>
<dbReference type="InterPro" id="IPR036737">
    <property type="entry name" value="OmpA-like_sf"/>
</dbReference>
<dbReference type="RefSeq" id="WP_247294333.1">
    <property type="nucleotide sequence ID" value="NZ_JAKNRW010000050.1"/>
</dbReference>
<dbReference type="EMBL" id="JAKNRW010000050">
    <property type="protein sequence ID" value="MCK1794068.1"/>
    <property type="molecule type" value="Genomic_DNA"/>
</dbReference>
<keyword evidence="11" id="KW-0966">Cell projection</keyword>
<dbReference type="PANTHER" id="PTHR30329">
    <property type="entry name" value="STATOR ELEMENT OF FLAGELLAR MOTOR COMPLEX"/>
    <property type="match status" value="1"/>
</dbReference>
<sequence length="342" mass="37143">MENNQPIIIKRVKRIAGGHHGGAWKIAFADFATAMMAFFLVLWLLSTATPEQKIAIAGYFKDPIGFSESGTPYIIDLGGTPTLAPESTLNPEVKSQPQPDKVTIDTEQVEGMAEQVEKERLELLLQELQNKVDENPQLQKFKDQILFEITPNGLRIQIMDAENRPMFDSGSARLKPYFEDILLAMADTIKAVPNKVSISGHTDATPFTGTGEFGNWELSANRANAARRALVAGSYPESQVARVVGYASSALFDRVNPVNPVNRRIDIVVLTKRAQEAIEGAQGADPSAALPQGQGAPGEVPATPVDPNALPADKQPIPAHEIRERLNLFDSPAPKPGEPPKP</sequence>
<evidence type="ECO:0000259" key="10">
    <source>
        <dbReference type="PROSITE" id="PS51123"/>
    </source>
</evidence>
<evidence type="ECO:0000256" key="6">
    <source>
        <dbReference type="ARBA" id="ARBA00023136"/>
    </source>
</evidence>
<evidence type="ECO:0000256" key="3">
    <source>
        <dbReference type="ARBA" id="ARBA00022475"/>
    </source>
</evidence>
<feature type="compositionally biased region" description="Pro residues" evidence="8">
    <location>
        <begin position="333"/>
        <end position="342"/>
    </location>
</feature>
<dbReference type="PROSITE" id="PS51123">
    <property type="entry name" value="OMPA_2"/>
    <property type="match status" value="1"/>
</dbReference>
<dbReference type="Pfam" id="PF00691">
    <property type="entry name" value="OmpA"/>
    <property type="match status" value="1"/>
</dbReference>
<accession>A0ABT0F7Z6</accession>
<name>A0ABT0F7Z6_9PSED</name>
<dbReference type="SUPFAM" id="SSF103088">
    <property type="entry name" value="OmpA-like"/>
    <property type="match status" value="1"/>
</dbReference>
<dbReference type="PANTHER" id="PTHR30329:SF21">
    <property type="entry name" value="LIPOPROTEIN YIAD-RELATED"/>
    <property type="match status" value="1"/>
</dbReference>
<dbReference type="Gene3D" id="3.30.1330.60">
    <property type="entry name" value="OmpA-like domain"/>
    <property type="match status" value="1"/>
</dbReference>
<gene>
    <name evidence="11" type="primary">motB</name>
    <name evidence="11" type="ORF">L9059_28570</name>
</gene>
<evidence type="ECO:0000256" key="5">
    <source>
        <dbReference type="ARBA" id="ARBA00022989"/>
    </source>
</evidence>
<dbReference type="InterPro" id="IPR006665">
    <property type="entry name" value="OmpA-like"/>
</dbReference>
<keyword evidence="11" id="KW-0282">Flagellum</keyword>
<dbReference type="InterPro" id="IPR025713">
    <property type="entry name" value="MotB-like_N_dom"/>
</dbReference>
<keyword evidence="12" id="KW-1185">Reference proteome</keyword>
<keyword evidence="6 7" id="KW-0472">Membrane</keyword>
<feature type="domain" description="OmpA-like" evidence="10">
    <location>
        <begin position="154"/>
        <end position="273"/>
    </location>
</feature>
<protein>
    <submittedName>
        <fullName evidence="11">Flagellar motor protein MotB</fullName>
    </submittedName>
</protein>
<evidence type="ECO:0000313" key="11">
    <source>
        <dbReference type="EMBL" id="MCK1794068.1"/>
    </source>
</evidence>
<dbReference type="Proteomes" id="UP001299876">
    <property type="component" value="Unassembled WGS sequence"/>
</dbReference>
<dbReference type="Pfam" id="PF13677">
    <property type="entry name" value="MotB_plug"/>
    <property type="match status" value="1"/>
</dbReference>
<keyword evidence="5 9" id="KW-1133">Transmembrane helix</keyword>
<organism evidence="11 12">
    <name type="scientific">Pseudomonas violetae</name>
    <dbReference type="NCBI Taxonomy" id="2915813"/>
    <lineage>
        <taxon>Bacteria</taxon>
        <taxon>Pseudomonadati</taxon>
        <taxon>Pseudomonadota</taxon>
        <taxon>Gammaproteobacteria</taxon>
        <taxon>Pseudomonadales</taxon>
        <taxon>Pseudomonadaceae</taxon>
        <taxon>Pseudomonas</taxon>
    </lineage>
</organism>
<feature type="transmembrane region" description="Helical" evidence="9">
    <location>
        <begin position="21"/>
        <end position="45"/>
    </location>
</feature>
<evidence type="ECO:0000256" key="4">
    <source>
        <dbReference type="ARBA" id="ARBA00022692"/>
    </source>
</evidence>
<evidence type="ECO:0000256" key="2">
    <source>
        <dbReference type="ARBA" id="ARBA00008914"/>
    </source>
</evidence>
<feature type="region of interest" description="Disordered" evidence="8">
    <location>
        <begin position="279"/>
        <end position="342"/>
    </location>
</feature>
<comment type="caution">
    <text evidence="11">The sequence shown here is derived from an EMBL/GenBank/DDBJ whole genome shotgun (WGS) entry which is preliminary data.</text>
</comment>
<evidence type="ECO:0000256" key="9">
    <source>
        <dbReference type="SAM" id="Phobius"/>
    </source>
</evidence>
<evidence type="ECO:0000256" key="7">
    <source>
        <dbReference type="PROSITE-ProRule" id="PRU00473"/>
    </source>
</evidence>
<comment type="subcellular location">
    <subcellularLocation>
        <location evidence="1">Cell membrane</location>
        <topology evidence="1">Single-pass membrane protein</topology>
    </subcellularLocation>
</comment>
<evidence type="ECO:0000313" key="12">
    <source>
        <dbReference type="Proteomes" id="UP001299876"/>
    </source>
</evidence>
<keyword evidence="11" id="KW-0969">Cilium</keyword>
<keyword evidence="4 9" id="KW-0812">Transmembrane</keyword>
<dbReference type="NCBIfam" id="NF006548">
    <property type="entry name" value="PRK09041.1"/>
    <property type="match status" value="1"/>
</dbReference>
<evidence type="ECO:0000256" key="8">
    <source>
        <dbReference type="SAM" id="MobiDB-lite"/>
    </source>
</evidence>
<proteinExistence type="inferred from homology"/>
<evidence type="ECO:0000256" key="1">
    <source>
        <dbReference type="ARBA" id="ARBA00004162"/>
    </source>
</evidence>
<comment type="similarity">
    <text evidence="2">Belongs to the MotB family.</text>
</comment>